<dbReference type="PANTHER" id="PTHR23501">
    <property type="entry name" value="MAJOR FACILITATOR SUPERFAMILY"/>
    <property type="match status" value="1"/>
</dbReference>
<gene>
    <name evidence="9" type="ORF">Micbo1qcDRAFT_136636</name>
</gene>
<dbReference type="GO" id="GO:0005886">
    <property type="term" value="C:plasma membrane"/>
    <property type="evidence" value="ECO:0007669"/>
    <property type="project" value="TreeGrafter"/>
</dbReference>
<evidence type="ECO:0000256" key="7">
    <source>
        <dbReference type="SAM" id="Phobius"/>
    </source>
</evidence>
<keyword evidence="3 7" id="KW-0812">Transmembrane</keyword>
<proteinExistence type="predicted"/>
<evidence type="ECO:0000256" key="3">
    <source>
        <dbReference type="ARBA" id="ARBA00022692"/>
    </source>
</evidence>
<feature type="transmembrane region" description="Helical" evidence="7">
    <location>
        <begin position="352"/>
        <end position="373"/>
    </location>
</feature>
<feature type="transmembrane region" description="Helical" evidence="7">
    <location>
        <begin position="380"/>
        <end position="400"/>
    </location>
</feature>
<dbReference type="InParanoid" id="A0A136IXM2"/>
<evidence type="ECO:0000256" key="4">
    <source>
        <dbReference type="ARBA" id="ARBA00022989"/>
    </source>
</evidence>
<dbReference type="EMBL" id="KQ964254">
    <property type="protein sequence ID" value="KXJ89664.1"/>
    <property type="molecule type" value="Genomic_DNA"/>
</dbReference>
<evidence type="ECO:0000256" key="5">
    <source>
        <dbReference type="ARBA" id="ARBA00023136"/>
    </source>
</evidence>
<feature type="transmembrane region" description="Helical" evidence="7">
    <location>
        <begin position="46"/>
        <end position="72"/>
    </location>
</feature>
<dbReference type="InterPro" id="IPR011701">
    <property type="entry name" value="MFS"/>
</dbReference>
<keyword evidence="2" id="KW-0813">Transport</keyword>
<feature type="transmembrane region" description="Helical" evidence="7">
    <location>
        <begin position="440"/>
        <end position="463"/>
    </location>
</feature>
<keyword evidence="4 7" id="KW-1133">Transmembrane helix</keyword>
<evidence type="ECO:0000313" key="9">
    <source>
        <dbReference type="EMBL" id="KXJ89664.1"/>
    </source>
</evidence>
<feature type="transmembrane region" description="Helical" evidence="7">
    <location>
        <begin position="172"/>
        <end position="194"/>
    </location>
</feature>
<dbReference type="CDD" id="cd17502">
    <property type="entry name" value="MFS_Azr1_MDR_like"/>
    <property type="match status" value="1"/>
</dbReference>
<evidence type="ECO:0000313" key="10">
    <source>
        <dbReference type="Proteomes" id="UP000070501"/>
    </source>
</evidence>
<feature type="transmembrane region" description="Helical" evidence="7">
    <location>
        <begin position="275"/>
        <end position="292"/>
    </location>
</feature>
<evidence type="ECO:0000259" key="8">
    <source>
        <dbReference type="PROSITE" id="PS50850"/>
    </source>
</evidence>
<dbReference type="Gene3D" id="1.20.1250.20">
    <property type="entry name" value="MFS general substrate transporter like domains"/>
    <property type="match status" value="1"/>
</dbReference>
<dbReference type="OrthoDB" id="10021397at2759"/>
<feature type="transmembrane region" description="Helical" evidence="7">
    <location>
        <begin position="114"/>
        <end position="133"/>
    </location>
</feature>
<feature type="region of interest" description="Disordered" evidence="6">
    <location>
        <begin position="1"/>
        <end position="34"/>
    </location>
</feature>
<keyword evidence="10" id="KW-1185">Reference proteome</keyword>
<feature type="transmembrane region" description="Helical" evidence="7">
    <location>
        <begin position="139"/>
        <end position="160"/>
    </location>
</feature>
<feature type="transmembrane region" description="Helical" evidence="7">
    <location>
        <begin position="312"/>
        <end position="332"/>
    </location>
</feature>
<organism evidence="9 10">
    <name type="scientific">Microdochium bolleyi</name>
    <dbReference type="NCBI Taxonomy" id="196109"/>
    <lineage>
        <taxon>Eukaryota</taxon>
        <taxon>Fungi</taxon>
        <taxon>Dikarya</taxon>
        <taxon>Ascomycota</taxon>
        <taxon>Pezizomycotina</taxon>
        <taxon>Sordariomycetes</taxon>
        <taxon>Xylariomycetidae</taxon>
        <taxon>Xylariales</taxon>
        <taxon>Microdochiaceae</taxon>
        <taxon>Microdochium</taxon>
    </lineage>
</organism>
<dbReference type="InterPro" id="IPR036259">
    <property type="entry name" value="MFS_trans_sf"/>
</dbReference>
<feature type="transmembrane region" description="Helical" evidence="7">
    <location>
        <begin position="406"/>
        <end position="428"/>
    </location>
</feature>
<protein>
    <submittedName>
        <fullName evidence="9">Major facilitator superfamily domain-containing protein</fullName>
    </submittedName>
</protein>
<feature type="transmembrane region" description="Helical" evidence="7">
    <location>
        <begin position="518"/>
        <end position="538"/>
    </location>
</feature>
<accession>A0A136IXM2</accession>
<dbReference type="PROSITE" id="PS50850">
    <property type="entry name" value="MFS"/>
    <property type="match status" value="1"/>
</dbReference>
<feature type="domain" description="Major facilitator superfamily (MFS) profile" evidence="8">
    <location>
        <begin position="49"/>
        <end position="541"/>
    </location>
</feature>
<reference evidence="10" key="1">
    <citation type="submission" date="2016-02" db="EMBL/GenBank/DDBJ databases">
        <title>Draft genome sequence of Microdochium bolleyi, a fungal endophyte of beachgrass.</title>
        <authorList>
            <consortium name="DOE Joint Genome Institute"/>
            <person name="David A.S."/>
            <person name="May G."/>
            <person name="Haridas S."/>
            <person name="Lim J."/>
            <person name="Wang M."/>
            <person name="Labutti K."/>
            <person name="Lipzen A."/>
            <person name="Barry K."/>
            <person name="Grigoriev I.V."/>
        </authorList>
    </citation>
    <scope>NUCLEOTIDE SEQUENCE [LARGE SCALE GENOMIC DNA]</scope>
    <source>
        <strain evidence="10">J235TASD1</strain>
    </source>
</reference>
<dbReference type="Pfam" id="PF07690">
    <property type="entry name" value="MFS_1"/>
    <property type="match status" value="1"/>
</dbReference>
<comment type="subcellular location">
    <subcellularLocation>
        <location evidence="1">Membrane</location>
        <topology evidence="1">Multi-pass membrane protein</topology>
    </subcellularLocation>
</comment>
<sequence length="582" mass="61413">MAASPATTLAPSVVDDTTAPRTPPPADDNDTDVDENGIEYASGLKLYLVIFSLALAILLVALDQTIIAPALGAITAEYGTVKDIGWYGSAYLLTSTAMQPLYGTVYRHFDIKYSYLGAVGLFELGSLVCGVAPTSTAFIVGRAVAGMGSAGLFSGAIVILSYTVPLRKRPAFFGLFGGIWGIASVAGPLLGGAFTDHVTWRWCFYINLPIGALACFVIFFCLNIVRDNNAEGRSFVSRILQLDLPGAAVLLPAIIMLLLALQWGGAEYPWNDAKVIGLFCGAGALALIFVGVEIWQGDKALLPPRFFKNRNILCAMLFGLFFGAAFFPLVYYMSLYFQAIFGNTAVEAGLKLLPLLIATVVSSMLSGFLITAFGYYNHIILIEMALVAIGGGLITTFNLSTPMAQWFGYQVVCGLGVGVGFQAGVLVVQNVVTQELIPQGTACVQFFQQLGGAVFIAVAQTLFQNGVIQGIEVDAPGLNPAVVINTGANLVPQTLASMGLSSLTEKVLTAYMQGLRSTFYLTVAAACAAFIVALGLEWKKIDKAGQKPKKTSSADHQAADTDLEAGEKSGSAPAAEKSGVSV</sequence>
<evidence type="ECO:0000256" key="2">
    <source>
        <dbReference type="ARBA" id="ARBA00022448"/>
    </source>
</evidence>
<evidence type="ECO:0000256" key="6">
    <source>
        <dbReference type="SAM" id="MobiDB-lite"/>
    </source>
</evidence>
<dbReference type="AlphaFoldDB" id="A0A136IXM2"/>
<dbReference type="SUPFAM" id="SSF103473">
    <property type="entry name" value="MFS general substrate transporter"/>
    <property type="match status" value="1"/>
</dbReference>
<feature type="compositionally biased region" description="Polar residues" evidence="6">
    <location>
        <begin position="1"/>
        <end position="10"/>
    </location>
</feature>
<feature type="transmembrane region" description="Helical" evidence="7">
    <location>
        <begin position="84"/>
        <end position="102"/>
    </location>
</feature>
<dbReference type="FunFam" id="1.20.1250.20:FF:000196">
    <property type="entry name" value="MFS toxin efflux pump (AflT)"/>
    <property type="match status" value="1"/>
</dbReference>
<dbReference type="Proteomes" id="UP000070501">
    <property type="component" value="Unassembled WGS sequence"/>
</dbReference>
<feature type="transmembrane region" description="Helical" evidence="7">
    <location>
        <begin position="246"/>
        <end position="263"/>
    </location>
</feature>
<feature type="transmembrane region" description="Helical" evidence="7">
    <location>
        <begin position="206"/>
        <end position="225"/>
    </location>
</feature>
<dbReference type="InterPro" id="IPR020846">
    <property type="entry name" value="MFS_dom"/>
</dbReference>
<dbReference type="FunFam" id="1.20.1720.10:FF:000012">
    <property type="entry name" value="MFS toxin efflux pump (AflT)"/>
    <property type="match status" value="1"/>
</dbReference>
<dbReference type="FunCoup" id="A0A136IXM2">
    <property type="interactions" value="63"/>
</dbReference>
<name>A0A136IXM2_9PEZI</name>
<evidence type="ECO:0000256" key="1">
    <source>
        <dbReference type="ARBA" id="ARBA00004141"/>
    </source>
</evidence>
<feature type="region of interest" description="Disordered" evidence="6">
    <location>
        <begin position="544"/>
        <end position="582"/>
    </location>
</feature>
<keyword evidence="5 7" id="KW-0472">Membrane</keyword>
<dbReference type="Gene3D" id="1.20.1720.10">
    <property type="entry name" value="Multidrug resistance protein D"/>
    <property type="match status" value="1"/>
</dbReference>
<dbReference type="PANTHER" id="PTHR23501:SF198">
    <property type="entry name" value="AZOLE RESISTANCE PROTEIN 1-RELATED"/>
    <property type="match status" value="1"/>
</dbReference>
<dbReference type="GO" id="GO:0022857">
    <property type="term" value="F:transmembrane transporter activity"/>
    <property type="evidence" value="ECO:0007669"/>
    <property type="project" value="InterPro"/>
</dbReference>